<name>A0AA38FL75_TAXCH</name>
<dbReference type="PANTHER" id="PTHR43620:SF7">
    <property type="entry name" value="GLYCEROPHOSPHODIESTER PHOSPHODIESTERASE GDPD5-RELATED"/>
    <property type="match status" value="1"/>
</dbReference>
<sequence>TKPSAAYNVAINNSFDAAMYCDLQLTKDGQGICRTDLRLDNSTDIETFYEDRKTSYLVNGNNISGCFSIDFTAEELINVSGELNGRNRHRIFLKNVNYYGCILYISSQAYTISLPILTVQLVPTRSPAFDYNFPLVAPEEIPEFNPAAIWLNVQFQRVTFGHWEKTYTYKPPQKLVEDAHAAGLEIFAADFANDEYAMSYNYSYDPIREYLQFVDNNHFAVDGFLTDFSVTATDSIACYAHINVNISSRAGNPLIISYNGASGDYPGCTNIAYQAAIRDGADYIDCSVQITKDGIPFCRESPDLLVGTTITSNSVFFPSRITKILAIQDSQGIFTFDLTWEEIQTLTPNTFSPFEKDGNLLRNPAQSNLGKYMNLTAFLDFAKNQANISVLINIENARAIASERKLDVTNATIYALDMAGYSNISDRIRIQSDDSAVLAHLQAK</sequence>
<evidence type="ECO:0000256" key="3">
    <source>
        <dbReference type="ARBA" id="ARBA00022729"/>
    </source>
</evidence>
<organism evidence="8 9">
    <name type="scientific">Taxus chinensis</name>
    <name type="common">Chinese yew</name>
    <name type="synonym">Taxus wallichiana var. chinensis</name>
    <dbReference type="NCBI Taxonomy" id="29808"/>
    <lineage>
        <taxon>Eukaryota</taxon>
        <taxon>Viridiplantae</taxon>
        <taxon>Streptophyta</taxon>
        <taxon>Embryophyta</taxon>
        <taxon>Tracheophyta</taxon>
        <taxon>Spermatophyta</taxon>
        <taxon>Pinopsida</taxon>
        <taxon>Pinidae</taxon>
        <taxon>Conifers II</taxon>
        <taxon>Cupressales</taxon>
        <taxon>Taxaceae</taxon>
        <taxon>Taxus</taxon>
    </lineage>
</organism>
<evidence type="ECO:0000256" key="6">
    <source>
        <dbReference type="ARBA" id="ARBA00047512"/>
    </source>
</evidence>
<keyword evidence="4" id="KW-0319">Glycerol metabolism</keyword>
<reference evidence="8 9" key="1">
    <citation type="journal article" date="2021" name="Nat. Plants">
        <title>The Taxus genome provides insights into paclitaxel biosynthesis.</title>
        <authorList>
            <person name="Xiong X."/>
            <person name="Gou J."/>
            <person name="Liao Q."/>
            <person name="Li Y."/>
            <person name="Zhou Q."/>
            <person name="Bi G."/>
            <person name="Li C."/>
            <person name="Du R."/>
            <person name="Wang X."/>
            <person name="Sun T."/>
            <person name="Guo L."/>
            <person name="Liang H."/>
            <person name="Lu P."/>
            <person name="Wu Y."/>
            <person name="Zhang Z."/>
            <person name="Ro D.K."/>
            <person name="Shang Y."/>
            <person name="Huang S."/>
            <person name="Yan J."/>
        </authorList>
    </citation>
    <scope>NUCLEOTIDE SEQUENCE [LARGE SCALE GENOMIC DNA]</scope>
    <source>
        <strain evidence="8">Ta-2019</strain>
    </source>
</reference>
<keyword evidence="9" id="KW-1185">Reference proteome</keyword>
<feature type="non-terminal residue" evidence="8">
    <location>
        <position position="444"/>
    </location>
</feature>
<feature type="non-terminal residue" evidence="8">
    <location>
        <position position="1"/>
    </location>
</feature>
<dbReference type="EMBL" id="JAHRHJ020000008">
    <property type="protein sequence ID" value="KAH9306087.1"/>
    <property type="molecule type" value="Genomic_DNA"/>
</dbReference>
<comment type="caution">
    <text evidence="8">The sequence shown here is derived from an EMBL/GenBank/DDBJ whole genome shotgun (WGS) entry which is preliminary data.</text>
</comment>
<keyword evidence="3" id="KW-0732">Signal</keyword>
<dbReference type="Pfam" id="PF03009">
    <property type="entry name" value="GDPD"/>
    <property type="match status" value="1"/>
</dbReference>
<evidence type="ECO:0000256" key="5">
    <source>
        <dbReference type="ARBA" id="ARBA00022801"/>
    </source>
</evidence>
<comment type="catalytic activity">
    <reaction evidence="6">
        <text>a sn-glycero-3-phosphodiester + H2O = an alcohol + sn-glycerol 3-phosphate + H(+)</text>
        <dbReference type="Rhea" id="RHEA:12969"/>
        <dbReference type="ChEBI" id="CHEBI:15377"/>
        <dbReference type="ChEBI" id="CHEBI:15378"/>
        <dbReference type="ChEBI" id="CHEBI:30879"/>
        <dbReference type="ChEBI" id="CHEBI:57597"/>
        <dbReference type="ChEBI" id="CHEBI:83408"/>
        <dbReference type="EC" id="3.1.4.46"/>
    </reaction>
</comment>
<evidence type="ECO:0000313" key="9">
    <source>
        <dbReference type="Proteomes" id="UP000824469"/>
    </source>
</evidence>
<dbReference type="InterPro" id="IPR030395">
    <property type="entry name" value="GP_PDE_dom"/>
</dbReference>
<evidence type="ECO:0000256" key="4">
    <source>
        <dbReference type="ARBA" id="ARBA00022798"/>
    </source>
</evidence>
<dbReference type="Proteomes" id="UP000824469">
    <property type="component" value="Unassembled WGS sequence"/>
</dbReference>
<evidence type="ECO:0000256" key="2">
    <source>
        <dbReference type="ARBA" id="ARBA00012247"/>
    </source>
</evidence>
<dbReference type="PANTHER" id="PTHR43620">
    <property type="entry name" value="GLYCEROPHOSPHORYL DIESTER PHOSPHODIESTERASE"/>
    <property type="match status" value="1"/>
</dbReference>
<evidence type="ECO:0000259" key="7">
    <source>
        <dbReference type="PROSITE" id="PS51704"/>
    </source>
</evidence>
<dbReference type="SUPFAM" id="SSF51695">
    <property type="entry name" value="PLC-like phosphodiesterases"/>
    <property type="match status" value="2"/>
</dbReference>
<gene>
    <name evidence="8" type="ORF">KI387_010491</name>
</gene>
<feature type="domain" description="GP-PDE" evidence="7">
    <location>
        <begin position="253"/>
        <end position="444"/>
    </location>
</feature>
<keyword evidence="5" id="KW-0378">Hydrolase</keyword>
<dbReference type="OMA" id="ANDAFSM"/>
<dbReference type="PROSITE" id="PS51704">
    <property type="entry name" value="GP_PDE"/>
    <property type="match status" value="1"/>
</dbReference>
<accession>A0AA38FL75</accession>
<dbReference type="GO" id="GO:0008889">
    <property type="term" value="F:glycerophosphodiester phosphodiesterase activity"/>
    <property type="evidence" value="ECO:0007669"/>
    <property type="project" value="UniProtKB-EC"/>
</dbReference>
<evidence type="ECO:0000313" key="8">
    <source>
        <dbReference type="EMBL" id="KAH9306087.1"/>
    </source>
</evidence>
<dbReference type="EC" id="3.1.4.46" evidence="2"/>
<dbReference type="GO" id="GO:0006629">
    <property type="term" value="P:lipid metabolic process"/>
    <property type="evidence" value="ECO:0007669"/>
    <property type="project" value="InterPro"/>
</dbReference>
<dbReference type="AlphaFoldDB" id="A0AA38FL75"/>
<evidence type="ECO:0000256" key="1">
    <source>
        <dbReference type="ARBA" id="ARBA00007277"/>
    </source>
</evidence>
<dbReference type="InterPro" id="IPR017946">
    <property type="entry name" value="PLC-like_Pdiesterase_TIM-brl"/>
</dbReference>
<proteinExistence type="inferred from homology"/>
<comment type="similarity">
    <text evidence="1">Belongs to the glycerophosphoryl diester phosphodiesterase family.</text>
</comment>
<protein>
    <recommendedName>
        <fullName evidence="2">glycerophosphodiester phosphodiesterase</fullName>
        <ecNumber evidence="2">3.1.4.46</ecNumber>
    </recommendedName>
</protein>
<dbReference type="Gene3D" id="3.20.20.190">
    <property type="entry name" value="Phosphatidylinositol (PI) phosphodiesterase"/>
    <property type="match status" value="3"/>
</dbReference>
<dbReference type="GO" id="GO:0006071">
    <property type="term" value="P:glycerol metabolic process"/>
    <property type="evidence" value="ECO:0007669"/>
    <property type="project" value="UniProtKB-KW"/>
</dbReference>